<reference evidence="9" key="2">
    <citation type="submission" date="2025-09" db="UniProtKB">
        <authorList>
            <consortium name="Ensembl"/>
        </authorList>
    </citation>
    <scope>IDENTIFICATION</scope>
</reference>
<evidence type="ECO:0000313" key="9">
    <source>
        <dbReference type="Ensembl" id="ENSBOBP00000023223.1"/>
    </source>
</evidence>
<proteinExistence type="predicted"/>
<comment type="catalytic activity">
    <reaction evidence="1">
        <text>S-ubiquitinyl-[E2 ubiquitin-conjugating enzyme]-L-cysteine + [acceptor protein]-L-lysine = [E2 ubiquitin-conjugating enzyme]-L-cysteine + N(6)-ubiquitinyl-[acceptor protein]-L-lysine.</text>
        <dbReference type="EC" id="2.3.2.27"/>
    </reaction>
</comment>
<feature type="domain" description="RING-type" evidence="8">
    <location>
        <begin position="14"/>
        <end position="53"/>
    </location>
</feature>
<dbReference type="GO" id="GO:0006513">
    <property type="term" value="P:protein monoubiquitination"/>
    <property type="evidence" value="ECO:0007669"/>
    <property type="project" value="TreeGrafter"/>
</dbReference>
<keyword evidence="3" id="KW-0808">Transferase</keyword>
<dbReference type="GO" id="GO:0008270">
    <property type="term" value="F:zinc ion binding"/>
    <property type="evidence" value="ECO:0007669"/>
    <property type="project" value="UniProtKB-KW"/>
</dbReference>
<dbReference type="PROSITE" id="PS00518">
    <property type="entry name" value="ZF_RING_1"/>
    <property type="match status" value="1"/>
</dbReference>
<dbReference type="SMART" id="SM00184">
    <property type="entry name" value="RING"/>
    <property type="match status" value="1"/>
</dbReference>
<dbReference type="AlphaFoldDB" id="A0A8C0FTI4"/>
<dbReference type="PANTHER" id="PTHR46077">
    <property type="entry name" value="E3 UBIQUITIN-PROTEIN LIGASE TOPORS"/>
    <property type="match status" value="1"/>
</dbReference>
<dbReference type="PROSITE" id="PS50089">
    <property type="entry name" value="ZF_RING_2"/>
    <property type="match status" value="1"/>
</dbReference>
<dbReference type="SUPFAM" id="SSF57850">
    <property type="entry name" value="RING/U-box"/>
    <property type="match status" value="1"/>
</dbReference>
<keyword evidence="6" id="KW-0862">Zinc</keyword>
<dbReference type="GO" id="GO:0000209">
    <property type="term" value="P:protein polyubiquitination"/>
    <property type="evidence" value="ECO:0007669"/>
    <property type="project" value="TreeGrafter"/>
</dbReference>
<evidence type="ECO:0000256" key="1">
    <source>
        <dbReference type="ARBA" id="ARBA00000900"/>
    </source>
</evidence>
<dbReference type="EC" id="2.3.2.27" evidence="2"/>
<keyword evidence="10" id="KW-1185">Reference proteome</keyword>
<protein>
    <recommendedName>
        <fullName evidence="2">RING-type E3 ubiquitin transferase</fullName>
        <ecNumber evidence="2">2.3.2.27</ecNumber>
    </recommendedName>
</protein>
<organism evidence="9 10">
    <name type="scientific">Bubo bubo</name>
    <name type="common">Eurasian eagle-owl</name>
    <name type="synonym">Strix bubo</name>
    <dbReference type="NCBI Taxonomy" id="30461"/>
    <lineage>
        <taxon>Eukaryota</taxon>
        <taxon>Metazoa</taxon>
        <taxon>Chordata</taxon>
        <taxon>Craniata</taxon>
        <taxon>Vertebrata</taxon>
        <taxon>Euteleostomi</taxon>
        <taxon>Archelosauria</taxon>
        <taxon>Archosauria</taxon>
        <taxon>Dinosauria</taxon>
        <taxon>Saurischia</taxon>
        <taxon>Theropoda</taxon>
        <taxon>Coelurosauria</taxon>
        <taxon>Aves</taxon>
        <taxon>Neognathae</taxon>
        <taxon>Neoaves</taxon>
        <taxon>Telluraves</taxon>
        <taxon>Strigiformes</taxon>
        <taxon>Strigidae</taxon>
        <taxon>Bubo</taxon>
    </lineage>
</organism>
<keyword evidence="4" id="KW-0479">Metal-binding</keyword>
<dbReference type="InterPro" id="IPR013083">
    <property type="entry name" value="Znf_RING/FYVE/PHD"/>
</dbReference>
<dbReference type="InterPro" id="IPR017907">
    <property type="entry name" value="Znf_RING_CS"/>
</dbReference>
<dbReference type="InterPro" id="IPR001841">
    <property type="entry name" value="Znf_RING"/>
</dbReference>
<evidence type="ECO:0000259" key="8">
    <source>
        <dbReference type="PROSITE" id="PS50089"/>
    </source>
</evidence>
<dbReference type="InterPro" id="IPR018957">
    <property type="entry name" value="Znf_C3HC4_RING-type"/>
</dbReference>
<accession>A0A8C0FTI4</accession>
<name>A0A8C0FTI4_BUBBB</name>
<keyword evidence="5 7" id="KW-0863">Zinc-finger</keyword>
<dbReference type="Gene3D" id="3.30.40.10">
    <property type="entry name" value="Zinc/RING finger domain, C3HC4 (zinc finger)"/>
    <property type="match status" value="1"/>
</dbReference>
<reference evidence="9" key="1">
    <citation type="submission" date="2025-08" db="UniProtKB">
        <authorList>
            <consortium name="Ensembl"/>
        </authorList>
    </citation>
    <scope>IDENTIFICATION</scope>
</reference>
<sequence length="80" mass="8743">IEETFVESLADDPCTICLGEIIDAAHTDGCLHTFCFRCIQRWSASRAACPLCRTPFGRILHTVRSCLSPLTSSQACPADL</sequence>
<evidence type="ECO:0000256" key="3">
    <source>
        <dbReference type="ARBA" id="ARBA00022679"/>
    </source>
</evidence>
<dbReference type="Proteomes" id="UP000694567">
    <property type="component" value="Unplaced"/>
</dbReference>
<evidence type="ECO:0000256" key="6">
    <source>
        <dbReference type="ARBA" id="ARBA00022833"/>
    </source>
</evidence>
<dbReference type="Pfam" id="PF00097">
    <property type="entry name" value="zf-C3HC4"/>
    <property type="match status" value="1"/>
</dbReference>
<dbReference type="Ensembl" id="ENSBOBT00000023736.1">
    <property type="protein sequence ID" value="ENSBOBP00000023223.1"/>
    <property type="gene ID" value="ENSBOBG00000013919.1"/>
</dbReference>
<evidence type="ECO:0000313" key="10">
    <source>
        <dbReference type="Proteomes" id="UP000694567"/>
    </source>
</evidence>
<evidence type="ECO:0000256" key="7">
    <source>
        <dbReference type="PROSITE-ProRule" id="PRU00175"/>
    </source>
</evidence>
<dbReference type="PANTHER" id="PTHR46077:SF5">
    <property type="entry name" value="RING-TYPE DOMAIN-CONTAINING PROTEIN"/>
    <property type="match status" value="1"/>
</dbReference>
<dbReference type="GO" id="GO:0061630">
    <property type="term" value="F:ubiquitin protein ligase activity"/>
    <property type="evidence" value="ECO:0007669"/>
    <property type="project" value="UniProtKB-EC"/>
</dbReference>
<evidence type="ECO:0000256" key="4">
    <source>
        <dbReference type="ARBA" id="ARBA00022723"/>
    </source>
</evidence>
<evidence type="ECO:0000256" key="5">
    <source>
        <dbReference type="ARBA" id="ARBA00022771"/>
    </source>
</evidence>
<evidence type="ECO:0000256" key="2">
    <source>
        <dbReference type="ARBA" id="ARBA00012483"/>
    </source>
</evidence>